<evidence type="ECO:0000313" key="1">
    <source>
        <dbReference type="EMBL" id="KAK1145835.1"/>
    </source>
</evidence>
<dbReference type="Proteomes" id="UP001177260">
    <property type="component" value="Unassembled WGS sequence"/>
</dbReference>
<keyword evidence="2" id="KW-1185">Reference proteome</keyword>
<gene>
    <name evidence="1" type="ORF">N8T08_003781</name>
</gene>
<reference evidence="1 2" key="1">
    <citation type="journal article" date="2023" name="ACS Omega">
        <title>Identification of the Neoaspergillic Acid Biosynthesis Gene Cluster by Establishing an In Vitro CRISPR-Ribonucleoprotein Genetic System in Aspergillus melleus.</title>
        <authorList>
            <person name="Yuan B."/>
            <person name="Grau M.F."/>
            <person name="Murata R.M."/>
            <person name="Torok T."/>
            <person name="Venkateswaran K."/>
            <person name="Stajich J.E."/>
            <person name="Wang C.C.C."/>
        </authorList>
    </citation>
    <scope>NUCLEOTIDE SEQUENCE [LARGE SCALE GENOMIC DNA]</scope>
    <source>
        <strain evidence="1 2">IMV 1140</strain>
    </source>
</reference>
<dbReference type="EMBL" id="JAOPJF010000021">
    <property type="protein sequence ID" value="KAK1145835.1"/>
    <property type="molecule type" value="Genomic_DNA"/>
</dbReference>
<comment type="caution">
    <text evidence="1">The sequence shown here is derived from an EMBL/GenBank/DDBJ whole genome shotgun (WGS) entry which is preliminary data.</text>
</comment>
<sequence>MAYQFFAKAHQSKQPPTSPPLPPPSSSSPSSNTRRAKSPITPPSLSAFQQQNASHATIAAKLKPPTGSGDFSTYQPVAYPDAIASGYPTPHPHVTIEPVSTAHIPSLSRITGLLLPIRYPNSFYTATITDPVIASVSRVAIYHDHPVAAAPATSPATTASAGSDKVIGGIRCRLEPVPPMAAKRLPGKTQRDPANLYIQTLHLLSPYRSYGIAASLLNSLLFSTPPPAKSKSEGKSGLQSGYHVSSLVRHYNIRTVTAHVHEANDEGLKWYVSRGFTVETGVVENYYRKLRPSGARIVKLTLGWDEDENDGSANANADASEQKKLSGDEEHYASAEDEAGDDDWEKVEADDEDEDDHGVTTFSDSKLLDADDAASRKRKADDEPQR</sequence>
<proteinExistence type="predicted"/>
<evidence type="ECO:0000313" key="2">
    <source>
        <dbReference type="Proteomes" id="UP001177260"/>
    </source>
</evidence>
<protein>
    <submittedName>
        <fullName evidence="1">Uncharacterized protein</fullName>
    </submittedName>
</protein>
<organism evidence="1 2">
    <name type="scientific">Aspergillus melleus</name>
    <dbReference type="NCBI Taxonomy" id="138277"/>
    <lineage>
        <taxon>Eukaryota</taxon>
        <taxon>Fungi</taxon>
        <taxon>Dikarya</taxon>
        <taxon>Ascomycota</taxon>
        <taxon>Pezizomycotina</taxon>
        <taxon>Eurotiomycetes</taxon>
        <taxon>Eurotiomycetidae</taxon>
        <taxon>Eurotiales</taxon>
        <taxon>Aspergillaceae</taxon>
        <taxon>Aspergillus</taxon>
        <taxon>Aspergillus subgen. Circumdati</taxon>
    </lineage>
</organism>
<accession>A0ACC3B6R2</accession>
<name>A0ACC3B6R2_9EURO</name>